<gene>
    <name evidence="1" type="ORF">C8R41DRAFT_308693</name>
</gene>
<dbReference type="EMBL" id="JANVFT010000032">
    <property type="protein sequence ID" value="KAJ4494501.1"/>
    <property type="molecule type" value="Genomic_DNA"/>
</dbReference>
<dbReference type="Proteomes" id="UP001150217">
    <property type="component" value="Unassembled WGS sequence"/>
</dbReference>
<reference evidence="1" key="1">
    <citation type="submission" date="2022-08" db="EMBL/GenBank/DDBJ databases">
        <title>A Global Phylogenomic Analysis of the Shiitake Genus Lentinula.</title>
        <authorList>
            <consortium name="DOE Joint Genome Institute"/>
            <person name="Sierra-Patev S."/>
            <person name="Min B."/>
            <person name="Naranjo-Ortiz M."/>
            <person name="Looney B."/>
            <person name="Konkel Z."/>
            <person name="Slot J.C."/>
            <person name="Sakamoto Y."/>
            <person name="Steenwyk J.L."/>
            <person name="Rokas A."/>
            <person name="Carro J."/>
            <person name="Camarero S."/>
            <person name="Ferreira P."/>
            <person name="Molpeceres G."/>
            <person name="Ruiz-Duenas F.J."/>
            <person name="Serrano A."/>
            <person name="Henrissat B."/>
            <person name="Drula E."/>
            <person name="Hughes K.W."/>
            <person name="Mata J.L."/>
            <person name="Ishikawa N.K."/>
            <person name="Vargas-Isla R."/>
            <person name="Ushijima S."/>
            <person name="Smith C.A."/>
            <person name="Ahrendt S."/>
            <person name="Andreopoulos W."/>
            <person name="He G."/>
            <person name="Labutti K."/>
            <person name="Lipzen A."/>
            <person name="Ng V."/>
            <person name="Riley R."/>
            <person name="Sandor L."/>
            <person name="Barry K."/>
            <person name="Martinez A.T."/>
            <person name="Xiao Y."/>
            <person name="Gibbons J.G."/>
            <person name="Terashima K."/>
            <person name="Grigoriev I.V."/>
            <person name="Hibbett D.S."/>
        </authorList>
    </citation>
    <scope>NUCLEOTIDE SEQUENCE</scope>
    <source>
        <strain evidence="1">RHP3577 ss4</strain>
    </source>
</reference>
<evidence type="ECO:0000313" key="1">
    <source>
        <dbReference type="EMBL" id="KAJ4494501.1"/>
    </source>
</evidence>
<comment type="caution">
    <text evidence="1">The sequence shown here is derived from an EMBL/GenBank/DDBJ whole genome shotgun (WGS) entry which is preliminary data.</text>
</comment>
<keyword evidence="2" id="KW-1185">Reference proteome</keyword>
<proteinExistence type="predicted"/>
<name>A0ABQ8VHU9_9AGAR</name>
<evidence type="ECO:0000313" key="2">
    <source>
        <dbReference type="Proteomes" id="UP001150217"/>
    </source>
</evidence>
<organism evidence="1 2">
    <name type="scientific">Lentinula lateritia</name>
    <dbReference type="NCBI Taxonomy" id="40482"/>
    <lineage>
        <taxon>Eukaryota</taxon>
        <taxon>Fungi</taxon>
        <taxon>Dikarya</taxon>
        <taxon>Basidiomycota</taxon>
        <taxon>Agaricomycotina</taxon>
        <taxon>Agaricomycetes</taxon>
        <taxon>Agaricomycetidae</taxon>
        <taxon>Agaricales</taxon>
        <taxon>Marasmiineae</taxon>
        <taxon>Omphalotaceae</taxon>
        <taxon>Lentinula</taxon>
    </lineage>
</organism>
<sequence>MPLLQIQSMIFALPRLTENIAVFGQFRGRLAWFIRESVKTFGKLVSEGGACLMDFYFVVLYHRRLMKLFPFPLRFISWI</sequence>
<accession>A0ABQ8VHU9</accession>
<protein>
    <submittedName>
        <fullName evidence="1">Uncharacterized protein</fullName>
    </submittedName>
</protein>